<dbReference type="PANTHER" id="PTHR43747">
    <property type="entry name" value="FAD-BINDING PROTEIN"/>
    <property type="match status" value="1"/>
</dbReference>
<dbReference type="PANTHER" id="PTHR43747:SF1">
    <property type="entry name" value="SLR1998 PROTEIN"/>
    <property type="match status" value="1"/>
</dbReference>
<dbReference type="InterPro" id="IPR036188">
    <property type="entry name" value="FAD/NAD-bd_sf"/>
</dbReference>
<comment type="caution">
    <text evidence="2">The sequence shown here is derived from an EMBL/GenBank/DDBJ whole genome shotgun (WGS) entry which is preliminary data.</text>
</comment>
<organism evidence="2 3">
    <name type="scientific">Streptomyces maoxianensis</name>
    <dbReference type="NCBI Taxonomy" id="1459942"/>
    <lineage>
        <taxon>Bacteria</taxon>
        <taxon>Bacillati</taxon>
        <taxon>Actinomycetota</taxon>
        <taxon>Actinomycetes</taxon>
        <taxon>Kitasatosporales</taxon>
        <taxon>Streptomycetaceae</taxon>
        <taxon>Streptomyces</taxon>
    </lineage>
</organism>
<keyword evidence="3" id="KW-1185">Reference proteome</keyword>
<dbReference type="InterPro" id="IPR006905">
    <property type="entry name" value="Flavin_halogenase"/>
</dbReference>
<dbReference type="EMBL" id="JBHSFE010000008">
    <property type="protein sequence ID" value="MFC4607895.1"/>
    <property type="molecule type" value="Genomic_DNA"/>
</dbReference>
<dbReference type="RefSeq" id="WP_381193052.1">
    <property type="nucleotide sequence ID" value="NZ_JBHSFE010000008.1"/>
</dbReference>
<proteinExistence type="inferred from homology"/>
<protein>
    <submittedName>
        <fullName evidence="2">Tryptophan 7-halogenase</fullName>
    </submittedName>
</protein>
<dbReference type="Gene3D" id="3.50.50.60">
    <property type="entry name" value="FAD/NAD(P)-binding domain"/>
    <property type="match status" value="1"/>
</dbReference>
<dbReference type="Gene3D" id="3.30.9.100">
    <property type="match status" value="1"/>
</dbReference>
<evidence type="ECO:0000313" key="2">
    <source>
        <dbReference type="EMBL" id="MFC4607895.1"/>
    </source>
</evidence>
<dbReference type="Proteomes" id="UP001595993">
    <property type="component" value="Unassembled WGS sequence"/>
</dbReference>
<accession>A0ABV9G486</accession>
<gene>
    <name evidence="2" type="ORF">ACFO9E_08705</name>
</gene>
<reference evidence="3" key="1">
    <citation type="journal article" date="2019" name="Int. J. Syst. Evol. Microbiol.">
        <title>The Global Catalogue of Microorganisms (GCM) 10K type strain sequencing project: providing services to taxonomists for standard genome sequencing and annotation.</title>
        <authorList>
            <consortium name="The Broad Institute Genomics Platform"/>
            <consortium name="The Broad Institute Genome Sequencing Center for Infectious Disease"/>
            <person name="Wu L."/>
            <person name="Ma J."/>
        </authorList>
    </citation>
    <scope>NUCLEOTIDE SEQUENCE [LARGE SCALE GENOMIC DNA]</scope>
    <source>
        <strain evidence="3">CGMCC 4.7139</strain>
    </source>
</reference>
<dbReference type="PRINTS" id="PR00420">
    <property type="entry name" value="RNGMNOXGNASE"/>
</dbReference>
<sequence length="496" mass="54165">MSSAEEFDVVVVGGGPSGSTVASFVAKQGHRVLLLEKESFPRYQIGESLLPATVHGVCGLLGVSEEIERAGFTRKLGGTFRWGSSPEPWSFAFAISPRMAGPTSHAYQVERMKFDDILLKHSRKLGVDVRENCAVTEVVEDGERVRGVAYTDATGARHTVSARYVVDASGNKSRIHRRAGGERTYSDFFRNIAIFGYYEGGKRMPAPKQGNIFCVAFDEGWFWYIPLSDTLTSVGAVVNREFAESVQGDPADALSQLIAKCPRIDDLLADAERVTEGVYGQVRVRKDYSYSNSSYWRPGMVLVGDAACFLDPVFSSGVHLATYSALLAARSINSVLAGDLGEEESFAEFDARYRHEFGLFYEFLVSFYDMNSNHESYFWQAKKVTSFADSELEAFVELVGGVASLDGAFVDAESARTRFKHTAGELERSVSQVDRTGADDATPLYQSEIMGSVMEQGTQMQVQAALGGDLDPADALFPGGLVPSADGLRWVASAEQ</sequence>
<evidence type="ECO:0000256" key="1">
    <source>
        <dbReference type="ARBA" id="ARBA00038396"/>
    </source>
</evidence>
<comment type="similarity">
    <text evidence="1">Belongs to the flavin-dependent halogenase family. Bacterial tryptophan halogenase subfamily.</text>
</comment>
<name>A0ABV9G486_9ACTN</name>
<evidence type="ECO:0000313" key="3">
    <source>
        <dbReference type="Proteomes" id="UP001595993"/>
    </source>
</evidence>
<dbReference type="Pfam" id="PF04820">
    <property type="entry name" value="Trp_halogenase"/>
    <property type="match status" value="2"/>
</dbReference>
<dbReference type="InterPro" id="IPR050816">
    <property type="entry name" value="Flavin-dep_Halogenase_NPB"/>
</dbReference>
<dbReference type="SUPFAM" id="SSF51905">
    <property type="entry name" value="FAD/NAD(P)-binding domain"/>
    <property type="match status" value="1"/>
</dbReference>